<dbReference type="EMBL" id="CM037626">
    <property type="protein sequence ID" value="KAH8012223.1"/>
    <property type="molecule type" value="Genomic_DNA"/>
</dbReference>
<keyword evidence="2" id="KW-1185">Reference proteome</keyword>
<evidence type="ECO:0000313" key="2">
    <source>
        <dbReference type="Proteomes" id="UP000827872"/>
    </source>
</evidence>
<proteinExistence type="predicted"/>
<reference evidence="1" key="1">
    <citation type="submission" date="2021-08" db="EMBL/GenBank/DDBJ databases">
        <title>The first chromosome-level gecko genome reveals the dynamic sex chromosomes of Neotropical dwarf geckos (Sphaerodactylidae: Sphaerodactylus).</title>
        <authorList>
            <person name="Pinto B.J."/>
            <person name="Keating S.E."/>
            <person name="Gamble T."/>
        </authorList>
    </citation>
    <scope>NUCLEOTIDE SEQUENCE</scope>
    <source>
        <strain evidence="1">TG3544</strain>
    </source>
</reference>
<protein>
    <submittedName>
        <fullName evidence="1">Uncharacterized protein</fullName>
    </submittedName>
</protein>
<comment type="caution">
    <text evidence="1">The sequence shown here is derived from an EMBL/GenBank/DDBJ whole genome shotgun (WGS) entry which is preliminary data.</text>
</comment>
<gene>
    <name evidence="1" type="ORF">K3G42_015597</name>
</gene>
<evidence type="ECO:0000313" key="1">
    <source>
        <dbReference type="EMBL" id="KAH8012223.1"/>
    </source>
</evidence>
<organism evidence="1 2">
    <name type="scientific">Sphaerodactylus townsendi</name>
    <dbReference type="NCBI Taxonomy" id="933632"/>
    <lineage>
        <taxon>Eukaryota</taxon>
        <taxon>Metazoa</taxon>
        <taxon>Chordata</taxon>
        <taxon>Craniata</taxon>
        <taxon>Vertebrata</taxon>
        <taxon>Euteleostomi</taxon>
        <taxon>Lepidosauria</taxon>
        <taxon>Squamata</taxon>
        <taxon>Bifurcata</taxon>
        <taxon>Gekkota</taxon>
        <taxon>Sphaerodactylidae</taxon>
        <taxon>Sphaerodactylus</taxon>
    </lineage>
</organism>
<sequence>MPLIGKCLAVGSLSPSLSIYFKNLKATFRPHYQSSANSPRRPNHSNHKPFCILQSKQQFCHYFLSSSISFLPQTLTHQGGSELPFLYTEMYFSNYFNLDSALQ</sequence>
<dbReference type="Proteomes" id="UP000827872">
    <property type="component" value="Linkage Group LG13"/>
</dbReference>
<name>A0ACB8FY56_9SAUR</name>
<accession>A0ACB8FY56</accession>